<proteinExistence type="predicted"/>
<keyword evidence="1" id="KW-0472">Membrane</keyword>
<dbReference type="RefSeq" id="WP_179269702.1">
    <property type="nucleotide sequence ID" value="NZ_CP058579.1"/>
</dbReference>
<evidence type="ECO:0000313" key="2">
    <source>
        <dbReference type="EMBL" id="QLG63117.1"/>
    </source>
</evidence>
<accession>A0A7D5QBF9</accession>
<dbReference type="KEGG" id="halu:HUG12_15810"/>
<dbReference type="GeneID" id="56038955"/>
<reference evidence="2 3" key="1">
    <citation type="submission" date="2020-06" db="EMBL/GenBank/DDBJ databases">
        <title>NJ-3-1, isolated from saline soil.</title>
        <authorList>
            <person name="Cui H.L."/>
            <person name="Shi X."/>
        </authorList>
    </citation>
    <scope>NUCLEOTIDE SEQUENCE [LARGE SCALE GENOMIC DNA]</scope>
    <source>
        <strain evidence="2 3">NJ-3-1</strain>
    </source>
</reference>
<name>A0A7D5QBF9_9EURY</name>
<feature type="transmembrane region" description="Helical" evidence="1">
    <location>
        <begin position="58"/>
        <end position="82"/>
    </location>
</feature>
<keyword evidence="3" id="KW-1185">Reference proteome</keyword>
<organism evidence="2 3">
    <name type="scientific">Halorarum salinum</name>
    <dbReference type="NCBI Taxonomy" id="2743089"/>
    <lineage>
        <taxon>Archaea</taxon>
        <taxon>Methanobacteriati</taxon>
        <taxon>Methanobacteriota</taxon>
        <taxon>Stenosarchaea group</taxon>
        <taxon>Halobacteria</taxon>
        <taxon>Halobacteriales</taxon>
        <taxon>Haloferacaceae</taxon>
        <taxon>Halorarum</taxon>
    </lineage>
</organism>
<protein>
    <submittedName>
        <fullName evidence="2">Uncharacterized protein</fullName>
    </submittedName>
</protein>
<gene>
    <name evidence="2" type="ORF">HUG12_15810</name>
</gene>
<feature type="transmembrane region" description="Helical" evidence="1">
    <location>
        <begin position="155"/>
        <end position="177"/>
    </location>
</feature>
<sequence>MFFRYANAAFTFATFPGLVAAATIEDTLVQRVGVPRTISGSSGSYRTEYGGVDSLRSALAVTVLPFVACSAFAATLLAVAVVAVPFWTLGWWMCSWFGLAVAVHALPDSDAALALGRASGDVEGAAGRLGAVLASAFRVSDALVLVRADALYASLLYYAVASALLPGSPGIAIPAVLG</sequence>
<evidence type="ECO:0000313" key="3">
    <source>
        <dbReference type="Proteomes" id="UP000509626"/>
    </source>
</evidence>
<feature type="transmembrane region" description="Helical" evidence="1">
    <location>
        <begin position="89"/>
        <end position="106"/>
    </location>
</feature>
<dbReference type="EMBL" id="CP058579">
    <property type="protein sequence ID" value="QLG63117.1"/>
    <property type="molecule type" value="Genomic_DNA"/>
</dbReference>
<keyword evidence="1" id="KW-1133">Transmembrane helix</keyword>
<keyword evidence="1" id="KW-0812">Transmembrane</keyword>
<evidence type="ECO:0000256" key="1">
    <source>
        <dbReference type="SAM" id="Phobius"/>
    </source>
</evidence>
<dbReference type="OrthoDB" id="386025at2157"/>
<dbReference type="AlphaFoldDB" id="A0A7D5QBF9"/>
<dbReference type="Proteomes" id="UP000509626">
    <property type="component" value="Chromosome"/>
</dbReference>